<feature type="signal peptide" evidence="7">
    <location>
        <begin position="1"/>
        <end position="21"/>
    </location>
</feature>
<dbReference type="SUPFAM" id="SSF51445">
    <property type="entry name" value="(Trans)glycosidases"/>
    <property type="match status" value="2"/>
</dbReference>
<dbReference type="FunFam" id="3.90.400.10:FF:000001">
    <property type="entry name" value="Maltase A3, isoform A"/>
    <property type="match status" value="2"/>
</dbReference>
<feature type="transmembrane region" description="Helical" evidence="6">
    <location>
        <begin position="623"/>
        <end position="642"/>
    </location>
</feature>
<keyword evidence="5" id="KW-0378">Hydrolase</keyword>
<dbReference type="SMART" id="SM00642">
    <property type="entry name" value="Aamy"/>
    <property type="match status" value="2"/>
</dbReference>
<dbReference type="EMBL" id="JANEYG010000017">
    <property type="protein sequence ID" value="KAJ8919510.1"/>
    <property type="molecule type" value="Genomic_DNA"/>
</dbReference>
<evidence type="ECO:0000256" key="7">
    <source>
        <dbReference type="SAM" id="SignalP"/>
    </source>
</evidence>
<dbReference type="EC" id="3.2.1.20" evidence="3"/>
<keyword evidence="7" id="KW-0732">Signal</keyword>
<evidence type="ECO:0000256" key="5">
    <source>
        <dbReference type="ARBA" id="ARBA00023295"/>
    </source>
</evidence>
<organism evidence="9 10">
    <name type="scientific">Exocentrus adspersus</name>
    <dbReference type="NCBI Taxonomy" id="1586481"/>
    <lineage>
        <taxon>Eukaryota</taxon>
        <taxon>Metazoa</taxon>
        <taxon>Ecdysozoa</taxon>
        <taxon>Arthropoda</taxon>
        <taxon>Hexapoda</taxon>
        <taxon>Insecta</taxon>
        <taxon>Pterygota</taxon>
        <taxon>Neoptera</taxon>
        <taxon>Endopterygota</taxon>
        <taxon>Coleoptera</taxon>
        <taxon>Polyphaga</taxon>
        <taxon>Cucujiformia</taxon>
        <taxon>Chrysomeloidea</taxon>
        <taxon>Cerambycidae</taxon>
        <taxon>Lamiinae</taxon>
        <taxon>Acanthocinini</taxon>
        <taxon>Exocentrus</taxon>
    </lineage>
</organism>
<dbReference type="AlphaFoldDB" id="A0AAV8VZ33"/>
<gene>
    <name evidence="9" type="ORF">NQ315_002131</name>
</gene>
<dbReference type="CDD" id="cd11328">
    <property type="entry name" value="AmyAc_maltase"/>
    <property type="match status" value="2"/>
</dbReference>
<dbReference type="PANTHER" id="PTHR10357">
    <property type="entry name" value="ALPHA-AMYLASE FAMILY MEMBER"/>
    <property type="match status" value="1"/>
</dbReference>
<keyword evidence="6" id="KW-0812">Transmembrane</keyword>
<comment type="caution">
    <text evidence="9">The sequence shown here is derived from an EMBL/GenBank/DDBJ whole genome shotgun (WGS) entry which is preliminary data.</text>
</comment>
<name>A0AAV8VZ33_9CUCU</name>
<keyword evidence="6" id="KW-0472">Membrane</keyword>
<keyword evidence="4" id="KW-0325">Glycoprotein</keyword>
<dbReference type="Pfam" id="PF00128">
    <property type="entry name" value="Alpha-amylase"/>
    <property type="match status" value="2"/>
</dbReference>
<keyword evidence="6" id="KW-1133">Transmembrane helix</keyword>
<sequence>MAILFILLSVVVAASVHGVNAKHSENVVPHTATRENDFGIEWWENAVFYQIYPRSFKDSNNDGIGDLKGIIEKLDFLADTGITAVWLSPIFKSPQVDQGYDISDYYDVDEDYGTLEDLRELVDEAHKRGIKIILDFVPNHTSNQHQWFKDSVSDPTGDYGDFYVWKDCEKDDDGKVTWPNNWLSFFGGSAWQYNEVRKQCYLHQFAPAQPDLNYNNDKVVEAMKDVLKFWLKFGVDGFRCDAVLALFEDPEFKDEPRSNTRGVTANEYGYLDHIYTVDQPQTFDMIYQWRDVLDEFTYANKSETKIMMTEAYTGVEKTMLYYGLPDGSRKGAHFAFNFNFITSLKKGFNFREFASTIEKWFVNVPKEYTSNWVLGNHDNRRVATRFGPELVDGLNMVSAFLPGVMVTYNGEEIGMEDGQVTCEEGYDPQAIKDCATFNETSRDFERTPYQWDNSTNAGFNDGSQPWLPVSDKYKEVNLAAQNVAGAPSHYNLYKSLVAYKNETFATDFSNLDNLAVIEISMRVVQIIRQATYDQYILVFNTADGNETVRFYYSGGYYNVELASNEGNYKVGDLIGNSTLSLKPYECIVLRQVYLAGGPSVAYALPYMFLLGLGALMRFLNMKVLIFCSVLFTVGVAITGYQLKGDGPNSDWWKTAVFYQIYPRSFMDSDGDGIGDIQGIIQKLHHLQDAGITATWLSPIFSSPQVDQGYDISDYRNVDPDYGTLEDLKQLLDKAKELGIKLILDFVPNHTSDQHEWFKKSVAKEEGYEDFYVWHDGNVVNGTRQPPNNWLSEFQGPAWTFNEDRQQYYYHEFAPQQPDLNYANPVVVEAMKDVLRYWLDFGVDGFRVDAVPHLFEDPELRDEPLIDGCTDATNKNCLDHIYTKGLPETYDLIYQFRDVLDNFTETNNVDTRVMMTEAYDSIEKQMLYYGNVEGTTNGAHFTFNFVFISNLQRGFQVEDIVDAIKTWLSNIPTRFTSNWVLGNHDNHRVATRLGKENVDGLNMLTAILPGVMVTYNGEEIGMEDGEVTCEQGHDPQAIKDCSTFDQTSRDFERTPFQWDGSTNAGFTNGTPWLPVSTKSVEVNLAAQDSEGEPTHYNLYKELMEFRKNFQGDFTVDTSSPIKVNETVLQVTRRVDNDEFILLFNVGDEEQSGDFYRTFARYEIVVGSSGVSYKKGDPFEDLKLSGHEAVILHGIGSNGGR</sequence>
<evidence type="ECO:0000256" key="2">
    <source>
        <dbReference type="ARBA" id="ARBA00008061"/>
    </source>
</evidence>
<evidence type="ECO:0000256" key="1">
    <source>
        <dbReference type="ARBA" id="ARBA00001657"/>
    </source>
</evidence>
<evidence type="ECO:0000259" key="8">
    <source>
        <dbReference type="SMART" id="SM00642"/>
    </source>
</evidence>
<evidence type="ECO:0000313" key="10">
    <source>
        <dbReference type="Proteomes" id="UP001159042"/>
    </source>
</evidence>
<dbReference type="InterPro" id="IPR006047">
    <property type="entry name" value="GH13_cat_dom"/>
</dbReference>
<evidence type="ECO:0000256" key="3">
    <source>
        <dbReference type="ARBA" id="ARBA00012741"/>
    </source>
</evidence>
<evidence type="ECO:0000256" key="4">
    <source>
        <dbReference type="ARBA" id="ARBA00023180"/>
    </source>
</evidence>
<protein>
    <recommendedName>
        <fullName evidence="3">alpha-glucosidase</fullName>
        <ecNumber evidence="3">3.2.1.20</ecNumber>
    </recommendedName>
</protein>
<evidence type="ECO:0000313" key="9">
    <source>
        <dbReference type="EMBL" id="KAJ8919510.1"/>
    </source>
</evidence>
<feature type="chain" id="PRO_5043888648" description="alpha-glucosidase" evidence="7">
    <location>
        <begin position="22"/>
        <end position="1199"/>
    </location>
</feature>
<comment type="catalytic activity">
    <reaction evidence="1">
        <text>Hydrolysis of terminal, non-reducing (1-&gt;4)-linked alpha-D-glucose residues with release of alpha-D-glucose.</text>
        <dbReference type="EC" id="3.2.1.20"/>
    </reaction>
</comment>
<feature type="domain" description="Glycosyl hydrolase family 13 catalytic" evidence="8">
    <location>
        <begin position="659"/>
        <end position="1052"/>
    </location>
</feature>
<dbReference type="PANTHER" id="PTHR10357:SF179">
    <property type="entry name" value="NEUTRAL AND BASIC AMINO ACID TRANSPORT PROTEIN RBAT"/>
    <property type="match status" value="1"/>
</dbReference>
<dbReference type="Gene3D" id="3.90.400.10">
    <property type="entry name" value="Oligo-1,6-glucosidase, Domain 2"/>
    <property type="match status" value="2"/>
</dbReference>
<feature type="domain" description="Glycosyl hydrolase family 13 catalytic" evidence="8">
    <location>
        <begin position="50"/>
        <end position="446"/>
    </location>
</feature>
<dbReference type="Proteomes" id="UP001159042">
    <property type="component" value="Unassembled WGS sequence"/>
</dbReference>
<proteinExistence type="inferred from homology"/>
<dbReference type="InterPro" id="IPR017853">
    <property type="entry name" value="GH"/>
</dbReference>
<keyword evidence="10" id="KW-1185">Reference proteome</keyword>
<reference evidence="9 10" key="1">
    <citation type="journal article" date="2023" name="Insect Mol. Biol.">
        <title>Genome sequencing provides insights into the evolution of gene families encoding plant cell wall-degrading enzymes in longhorned beetles.</title>
        <authorList>
            <person name="Shin N.R."/>
            <person name="Okamura Y."/>
            <person name="Kirsch R."/>
            <person name="Pauchet Y."/>
        </authorList>
    </citation>
    <scope>NUCLEOTIDE SEQUENCE [LARGE SCALE GENOMIC DNA]</scope>
    <source>
        <strain evidence="9">EAD_L_NR</strain>
    </source>
</reference>
<dbReference type="InterPro" id="IPR045857">
    <property type="entry name" value="O16G_dom_2"/>
</dbReference>
<evidence type="ECO:0000256" key="6">
    <source>
        <dbReference type="SAM" id="Phobius"/>
    </source>
</evidence>
<dbReference type="Gene3D" id="3.20.20.80">
    <property type="entry name" value="Glycosidases"/>
    <property type="match status" value="2"/>
</dbReference>
<dbReference type="GO" id="GO:0004558">
    <property type="term" value="F:alpha-1,4-glucosidase activity"/>
    <property type="evidence" value="ECO:0007669"/>
    <property type="project" value="UniProtKB-EC"/>
</dbReference>
<comment type="similarity">
    <text evidence="2">Belongs to the glycosyl hydrolase 13 family.</text>
</comment>
<keyword evidence="5" id="KW-0326">Glycosidase</keyword>
<dbReference type="GO" id="GO:0005975">
    <property type="term" value="P:carbohydrate metabolic process"/>
    <property type="evidence" value="ECO:0007669"/>
    <property type="project" value="InterPro"/>
</dbReference>
<feature type="transmembrane region" description="Helical" evidence="6">
    <location>
        <begin position="592"/>
        <end position="616"/>
    </location>
</feature>
<accession>A0AAV8VZ33</accession>